<comment type="similarity">
    <text evidence="4 14">Belongs to the cytochrome P450 family.</text>
</comment>
<dbReference type="FunFam" id="1.10.630.10:FF:000238">
    <property type="entry name" value="Cytochrome P450 2A6"/>
    <property type="match status" value="1"/>
</dbReference>
<reference evidence="15" key="2">
    <citation type="submission" date="2025-09" db="UniProtKB">
        <authorList>
            <consortium name="Ensembl"/>
        </authorList>
    </citation>
    <scope>IDENTIFICATION</scope>
</reference>
<evidence type="ECO:0000256" key="7">
    <source>
        <dbReference type="ARBA" id="ARBA00022824"/>
    </source>
</evidence>
<evidence type="ECO:0000256" key="13">
    <source>
        <dbReference type="PIRSR" id="PIRSR602403-1"/>
    </source>
</evidence>
<feature type="binding site" description="axial binding residue" evidence="13">
    <location>
        <position position="187"/>
    </location>
    <ligand>
        <name>heme</name>
        <dbReference type="ChEBI" id="CHEBI:30413"/>
    </ligand>
    <ligandPart>
        <name>Fe</name>
        <dbReference type="ChEBI" id="CHEBI:18248"/>
    </ligandPart>
</feature>
<proteinExistence type="inferred from homology"/>
<evidence type="ECO:0000256" key="4">
    <source>
        <dbReference type="ARBA" id="ARBA00010617"/>
    </source>
</evidence>
<keyword evidence="7" id="KW-0256">Endoplasmic reticulum</keyword>
<evidence type="ECO:0000313" key="16">
    <source>
        <dbReference type="Proteomes" id="UP000694428"/>
    </source>
</evidence>
<dbReference type="InterPro" id="IPR002403">
    <property type="entry name" value="Cyt_P450_E_grp-IV"/>
</dbReference>
<dbReference type="PANTHER" id="PTHR24300:SF386">
    <property type="entry name" value="CYTOCHROME P450"/>
    <property type="match status" value="1"/>
</dbReference>
<name>A0A8C9FTM0_PAVCR</name>
<dbReference type="GO" id="GO:0020037">
    <property type="term" value="F:heme binding"/>
    <property type="evidence" value="ECO:0007669"/>
    <property type="project" value="InterPro"/>
</dbReference>
<dbReference type="GO" id="GO:0005789">
    <property type="term" value="C:endoplasmic reticulum membrane"/>
    <property type="evidence" value="ECO:0007669"/>
    <property type="project" value="UniProtKB-SubCell"/>
</dbReference>
<keyword evidence="12" id="KW-0472">Membrane</keyword>
<evidence type="ECO:0000256" key="1">
    <source>
        <dbReference type="ARBA" id="ARBA00001971"/>
    </source>
</evidence>
<evidence type="ECO:0000256" key="3">
    <source>
        <dbReference type="ARBA" id="ARBA00004406"/>
    </source>
</evidence>
<sequence>VVSGVAALRELLVSRGEEFTTRGHFAIGEKQSAELGLFMSNGAAWSRVRRFTLTALRDAGMGGRGAEEMAMEEARVQEELDRVVGPERLPSLRDRPALPYTDAVIHEVQRHQDLIPLGFVRTVTRDTPFRGYLIPRVTIYPLLSSALKDPHHFPDPERFDPQHFLDSEGKLRRCDAFLPFSAGRRMCLGEPLARTQLFVFTAALLRRFRLRPPPGEEPPPLRPDIGGITNIPPPLRLRFCPR</sequence>
<dbReference type="InterPro" id="IPR017972">
    <property type="entry name" value="Cyt_P450_CS"/>
</dbReference>
<evidence type="ECO:0000256" key="11">
    <source>
        <dbReference type="ARBA" id="ARBA00023033"/>
    </source>
</evidence>
<dbReference type="SUPFAM" id="SSF48264">
    <property type="entry name" value="Cytochrome P450"/>
    <property type="match status" value="2"/>
</dbReference>
<dbReference type="PROSITE" id="PS00086">
    <property type="entry name" value="CYTOCHROME_P450"/>
    <property type="match status" value="1"/>
</dbReference>
<evidence type="ECO:0000256" key="5">
    <source>
        <dbReference type="ARBA" id="ARBA00022617"/>
    </source>
</evidence>
<organism evidence="15 16">
    <name type="scientific">Pavo cristatus</name>
    <name type="common">Indian peafowl</name>
    <name type="synonym">Blue peafowl</name>
    <dbReference type="NCBI Taxonomy" id="9049"/>
    <lineage>
        <taxon>Eukaryota</taxon>
        <taxon>Metazoa</taxon>
        <taxon>Chordata</taxon>
        <taxon>Craniata</taxon>
        <taxon>Vertebrata</taxon>
        <taxon>Euteleostomi</taxon>
        <taxon>Archelosauria</taxon>
        <taxon>Archosauria</taxon>
        <taxon>Dinosauria</taxon>
        <taxon>Saurischia</taxon>
        <taxon>Theropoda</taxon>
        <taxon>Coelurosauria</taxon>
        <taxon>Aves</taxon>
        <taxon>Neognathae</taxon>
        <taxon>Galloanserae</taxon>
        <taxon>Galliformes</taxon>
        <taxon>Phasianidae</taxon>
        <taxon>Phasianinae</taxon>
        <taxon>Pavo</taxon>
    </lineage>
</organism>
<dbReference type="InterPro" id="IPR036396">
    <property type="entry name" value="Cyt_P450_sf"/>
</dbReference>
<comment type="subcellular location">
    <subcellularLocation>
        <location evidence="3">Endoplasmic reticulum membrane</location>
        <topology evidence="3">Peripheral membrane protein</topology>
    </subcellularLocation>
    <subcellularLocation>
        <location evidence="2">Microsome membrane</location>
        <topology evidence="2">Peripheral membrane protein</topology>
    </subcellularLocation>
</comment>
<evidence type="ECO:0000256" key="14">
    <source>
        <dbReference type="RuleBase" id="RU000461"/>
    </source>
</evidence>
<keyword evidence="16" id="KW-1185">Reference proteome</keyword>
<evidence type="ECO:0000256" key="2">
    <source>
        <dbReference type="ARBA" id="ARBA00004174"/>
    </source>
</evidence>
<evidence type="ECO:0000256" key="10">
    <source>
        <dbReference type="ARBA" id="ARBA00023004"/>
    </source>
</evidence>
<keyword evidence="10 13" id="KW-0408">Iron</keyword>
<evidence type="ECO:0000256" key="6">
    <source>
        <dbReference type="ARBA" id="ARBA00022723"/>
    </source>
</evidence>
<keyword evidence="5 13" id="KW-0349">Heme</keyword>
<evidence type="ECO:0000256" key="12">
    <source>
        <dbReference type="ARBA" id="ARBA00023136"/>
    </source>
</evidence>
<reference evidence="15" key="1">
    <citation type="submission" date="2025-08" db="UniProtKB">
        <authorList>
            <consortium name="Ensembl"/>
        </authorList>
    </citation>
    <scope>IDENTIFICATION</scope>
</reference>
<dbReference type="AlphaFoldDB" id="A0A8C9FTM0"/>
<keyword evidence="6 13" id="KW-0479">Metal-binding</keyword>
<keyword evidence="11 14" id="KW-0503">Monooxygenase</keyword>
<dbReference type="GO" id="GO:0005506">
    <property type="term" value="F:iron ion binding"/>
    <property type="evidence" value="ECO:0007669"/>
    <property type="project" value="InterPro"/>
</dbReference>
<dbReference type="InterPro" id="IPR001128">
    <property type="entry name" value="Cyt_P450"/>
</dbReference>
<dbReference type="GO" id="GO:0006805">
    <property type="term" value="P:xenobiotic metabolic process"/>
    <property type="evidence" value="ECO:0007669"/>
    <property type="project" value="TreeGrafter"/>
</dbReference>
<dbReference type="PANTHER" id="PTHR24300">
    <property type="entry name" value="CYTOCHROME P450 508A4-RELATED"/>
    <property type="match status" value="1"/>
</dbReference>
<dbReference type="InterPro" id="IPR050182">
    <property type="entry name" value="Cytochrome_P450_fam2"/>
</dbReference>
<dbReference type="PRINTS" id="PR00465">
    <property type="entry name" value="EP450IV"/>
</dbReference>
<dbReference type="PRINTS" id="PR00385">
    <property type="entry name" value="P450"/>
</dbReference>
<dbReference type="Pfam" id="PF00067">
    <property type="entry name" value="p450"/>
    <property type="match status" value="1"/>
</dbReference>
<dbReference type="GO" id="GO:0006082">
    <property type="term" value="P:organic acid metabolic process"/>
    <property type="evidence" value="ECO:0007669"/>
    <property type="project" value="TreeGrafter"/>
</dbReference>
<dbReference type="Ensembl" id="ENSPSTT00000021880.1">
    <property type="protein sequence ID" value="ENSPSTP00000020857.1"/>
    <property type="gene ID" value="ENSPSTG00000015164.1"/>
</dbReference>
<accession>A0A8C9FTM0</accession>
<evidence type="ECO:0000256" key="8">
    <source>
        <dbReference type="ARBA" id="ARBA00022848"/>
    </source>
</evidence>
<comment type="cofactor">
    <cofactor evidence="1 13">
        <name>heme</name>
        <dbReference type="ChEBI" id="CHEBI:30413"/>
    </cofactor>
</comment>
<dbReference type="GO" id="GO:0016712">
    <property type="term" value="F:oxidoreductase activity, acting on paired donors, with incorporation or reduction of molecular oxygen, reduced flavin or flavoprotein as one donor, and incorporation of one atom of oxygen"/>
    <property type="evidence" value="ECO:0007669"/>
    <property type="project" value="TreeGrafter"/>
</dbReference>
<keyword evidence="8" id="KW-0492">Microsome</keyword>
<evidence type="ECO:0000313" key="15">
    <source>
        <dbReference type="Ensembl" id="ENSPSTP00000020857.1"/>
    </source>
</evidence>
<keyword evidence="9 14" id="KW-0560">Oxidoreductase</keyword>
<evidence type="ECO:0000256" key="9">
    <source>
        <dbReference type="ARBA" id="ARBA00023002"/>
    </source>
</evidence>
<dbReference type="Gene3D" id="1.10.630.10">
    <property type="entry name" value="Cytochrome P450"/>
    <property type="match status" value="2"/>
</dbReference>
<protein>
    <submittedName>
        <fullName evidence="15">Uncharacterized protein</fullName>
    </submittedName>
</protein>
<dbReference type="Proteomes" id="UP000694428">
    <property type="component" value="Unplaced"/>
</dbReference>